<feature type="region of interest" description="Disordered" evidence="1">
    <location>
        <begin position="121"/>
        <end position="142"/>
    </location>
</feature>
<protein>
    <recommendedName>
        <fullName evidence="2">Glyoxalase-related protein domain-containing protein</fullName>
    </recommendedName>
</protein>
<accession>A0A4R5VGA8</accession>
<dbReference type="InterPro" id="IPR045517">
    <property type="entry name" value="Glyoxalase_8"/>
</dbReference>
<dbReference type="RefSeq" id="WP_133358086.1">
    <property type="nucleotide sequence ID" value="NZ_SMUV01000040.1"/>
</dbReference>
<dbReference type="OrthoDB" id="7350221at2"/>
<name>A0A4R5VGA8_9RHOB</name>
<dbReference type="Pfam" id="PF20066">
    <property type="entry name" value="Glyoxalase_8"/>
    <property type="match status" value="1"/>
</dbReference>
<feature type="domain" description="Glyoxalase-related protein" evidence="2">
    <location>
        <begin position="4"/>
        <end position="141"/>
    </location>
</feature>
<evidence type="ECO:0000313" key="4">
    <source>
        <dbReference type="Proteomes" id="UP000295301"/>
    </source>
</evidence>
<comment type="caution">
    <text evidence="3">The sequence shown here is derived from an EMBL/GenBank/DDBJ whole genome shotgun (WGS) entry which is preliminary data.</text>
</comment>
<evidence type="ECO:0000313" key="3">
    <source>
        <dbReference type="EMBL" id="TDK52129.1"/>
    </source>
</evidence>
<proteinExistence type="predicted"/>
<reference evidence="3 4" key="1">
    <citation type="submission" date="2019-03" db="EMBL/GenBank/DDBJ databases">
        <title>Ruegeria lutea sp. nov., a novel strain, isolated from marine sediment, the Masan Bay, South Korea.</title>
        <authorList>
            <person name="Kim J."/>
            <person name="Kim D.-Y."/>
            <person name="Lee S.-S."/>
        </authorList>
    </citation>
    <scope>NUCLEOTIDE SEQUENCE [LARGE SCALE GENOMIC DNA]</scope>
    <source>
        <strain evidence="3 4">318-1</strain>
    </source>
</reference>
<organism evidence="3 4">
    <name type="scientific">Antarcticimicrobium luteum</name>
    <dbReference type="NCBI Taxonomy" id="2547397"/>
    <lineage>
        <taxon>Bacteria</taxon>
        <taxon>Pseudomonadati</taxon>
        <taxon>Pseudomonadota</taxon>
        <taxon>Alphaproteobacteria</taxon>
        <taxon>Rhodobacterales</taxon>
        <taxon>Paracoccaceae</taxon>
        <taxon>Antarcticimicrobium</taxon>
    </lineage>
</organism>
<evidence type="ECO:0000259" key="2">
    <source>
        <dbReference type="Pfam" id="PF20066"/>
    </source>
</evidence>
<keyword evidence="4" id="KW-1185">Reference proteome</keyword>
<gene>
    <name evidence="3" type="ORF">E1832_02085</name>
</gene>
<dbReference type="Proteomes" id="UP000295301">
    <property type="component" value="Unassembled WGS sequence"/>
</dbReference>
<dbReference type="AlphaFoldDB" id="A0A4R5VGA8"/>
<evidence type="ECO:0000256" key="1">
    <source>
        <dbReference type="SAM" id="MobiDB-lite"/>
    </source>
</evidence>
<dbReference type="EMBL" id="SMUV01000040">
    <property type="protein sequence ID" value="TDK52129.1"/>
    <property type="molecule type" value="Genomic_DNA"/>
</dbReference>
<sequence>MTGAPSSVAAAKAEARALRDRLAAEGRKIGHGQALELIARQNGFRDWNACHAALEAAAGPAWHPGARVRGRYLSQPFEATVISAAPQGSGWYRLELDLDAAVDVVRFDSFSSFRKRIHGTVGPAGMSRERTSDGHPQLALEM</sequence>